<dbReference type="RefSeq" id="WP_306747788.1">
    <property type="nucleotide sequence ID" value="NZ_NSDM01000009.1"/>
</dbReference>
<evidence type="ECO:0000313" key="5">
    <source>
        <dbReference type="Proteomes" id="UP001225605"/>
    </source>
</evidence>
<dbReference type="Pfam" id="PF11350">
    <property type="entry name" value="DUF3152"/>
    <property type="match status" value="1"/>
</dbReference>
<feature type="signal peptide" evidence="2">
    <location>
        <begin position="1"/>
        <end position="27"/>
    </location>
</feature>
<dbReference type="InterPro" id="IPR022603">
    <property type="entry name" value="DUF3152"/>
</dbReference>
<dbReference type="Proteomes" id="UP001225605">
    <property type="component" value="Unassembled WGS sequence"/>
</dbReference>
<protein>
    <recommendedName>
        <fullName evidence="3">DUF3152 domain-containing protein</fullName>
    </recommendedName>
</protein>
<dbReference type="EMBL" id="NSDM01000009">
    <property type="protein sequence ID" value="MDQ2586529.1"/>
    <property type="molecule type" value="Genomic_DNA"/>
</dbReference>
<gene>
    <name evidence="4" type="ORF">CKY47_21535</name>
</gene>
<reference evidence="4 5" key="1">
    <citation type="submission" date="2017-06" db="EMBL/GenBank/DDBJ databases">
        <title>Cultured bacterium strain Saccharothrix yanglingensis Hhs.015.</title>
        <authorList>
            <person name="Xia Y."/>
        </authorList>
    </citation>
    <scope>NUCLEOTIDE SEQUENCE [LARGE SCALE GENOMIC DNA]</scope>
    <source>
        <strain evidence="4 5">Hhs.015</strain>
    </source>
</reference>
<feature type="domain" description="DUF3152" evidence="3">
    <location>
        <begin position="64"/>
        <end position="263"/>
    </location>
</feature>
<keyword evidence="2" id="KW-0732">Signal</keyword>
<evidence type="ECO:0000256" key="2">
    <source>
        <dbReference type="SAM" id="SignalP"/>
    </source>
</evidence>
<comment type="caution">
    <text evidence="4">The sequence shown here is derived from an EMBL/GenBank/DDBJ whole genome shotgun (WGS) entry which is preliminary data.</text>
</comment>
<feature type="chain" id="PRO_5047375133" description="DUF3152 domain-containing protein" evidence="2">
    <location>
        <begin position="28"/>
        <end position="263"/>
    </location>
</feature>
<evidence type="ECO:0000256" key="1">
    <source>
        <dbReference type="SAM" id="MobiDB-lite"/>
    </source>
</evidence>
<evidence type="ECO:0000313" key="4">
    <source>
        <dbReference type="EMBL" id="MDQ2586529.1"/>
    </source>
</evidence>
<dbReference type="SUPFAM" id="SSF55486">
    <property type="entry name" value="Metalloproteases ('zincins'), catalytic domain"/>
    <property type="match status" value="1"/>
</dbReference>
<accession>A0ABU0X5K4</accession>
<organism evidence="4 5">
    <name type="scientific">Saccharothrix yanglingensis</name>
    <dbReference type="NCBI Taxonomy" id="659496"/>
    <lineage>
        <taxon>Bacteria</taxon>
        <taxon>Bacillati</taxon>
        <taxon>Actinomycetota</taxon>
        <taxon>Actinomycetes</taxon>
        <taxon>Pseudonocardiales</taxon>
        <taxon>Pseudonocardiaceae</taxon>
        <taxon>Saccharothrix</taxon>
    </lineage>
</organism>
<evidence type="ECO:0000259" key="3">
    <source>
        <dbReference type="Pfam" id="PF11350"/>
    </source>
</evidence>
<proteinExistence type="predicted"/>
<keyword evidence="5" id="KW-1185">Reference proteome</keyword>
<feature type="region of interest" description="Disordered" evidence="1">
    <location>
        <begin position="58"/>
        <end position="91"/>
    </location>
</feature>
<name>A0ABU0X5K4_9PSEU</name>
<sequence length="263" mass="27978">MRPWPLLPYLTGLCLAAATVVVLDAGAASRATTVEWPRGGVVPKPTRPAPSARIDSLRTTDADLPGGPPFPQQGADTFRVVPGSPGPPGPASGVAYSVEVEDGVRLPQGDDSFAAVVDLALLHPRGWRAHGYAFRRVDHGEPALRIRLASQGTARARCGFELPYDTSCRTGSVVYVSAARWFRGAHAFGRDLRGYRFYAVNHEVGHFLGRGHEVCPVDGGPAPLMMQQTLSTANDELAEIVNGTDQGVHVVPDGKACTANPWP</sequence>